<dbReference type="EMBL" id="MK072264">
    <property type="protein sequence ID" value="AYV81247.1"/>
    <property type="molecule type" value="Genomic_DNA"/>
</dbReference>
<evidence type="ECO:0000313" key="2">
    <source>
        <dbReference type="EMBL" id="AYV81247.1"/>
    </source>
</evidence>
<reference evidence="2" key="1">
    <citation type="submission" date="2018-10" db="EMBL/GenBank/DDBJ databases">
        <title>Hidden diversity of soil giant viruses.</title>
        <authorList>
            <person name="Schulz F."/>
            <person name="Alteio L."/>
            <person name="Goudeau D."/>
            <person name="Ryan E.M."/>
            <person name="Malmstrom R.R."/>
            <person name="Blanchard J."/>
            <person name="Woyke T."/>
        </authorList>
    </citation>
    <scope>NUCLEOTIDE SEQUENCE</scope>
    <source>
        <strain evidence="2">HAV1</strain>
    </source>
</reference>
<feature type="transmembrane region" description="Helical" evidence="1">
    <location>
        <begin position="12"/>
        <end position="33"/>
    </location>
</feature>
<keyword evidence="1" id="KW-0812">Transmembrane</keyword>
<name>A0A3G5A1Z8_9VIRU</name>
<gene>
    <name evidence="2" type="ORF">Harvfovirus22_22</name>
</gene>
<keyword evidence="1" id="KW-0472">Membrane</keyword>
<keyword evidence="1" id="KW-1133">Transmembrane helix</keyword>
<accession>A0A3G5A1Z8</accession>
<sequence length="332" mass="38749">MNDYSSMNTLRKYSCLIIIPCLIISLLLIIWGITENNFITTTEYAFPEKTTIYNITVSNNCQLGNSTYPLCENQDENGNNDKCSVMNSCSTNYYKCGFCSRFETSRTCRNAIMYDFTWNHAVGRNEYPYNWCRKEMFRAGCIDTTKSNRHDSLSFRCSIYPNDGIIYCNRRCGNFGRATYLYCFQEDTIANCTQKVCDFTRNYYYQIHTRYGFIQDGQLHYTHKYRRKNCQLNDSFCVTNQMNNRGTSTIYYDKNEPRSVIYSSPDAISNCNTHVTRGIIAILILTYITTNIFEKSKEHSECLITQQREEIIFLQQAILQSQLSPPIQAKIE</sequence>
<evidence type="ECO:0000256" key="1">
    <source>
        <dbReference type="SAM" id="Phobius"/>
    </source>
</evidence>
<proteinExistence type="predicted"/>
<protein>
    <submittedName>
        <fullName evidence="2">Uncharacterized protein</fullName>
    </submittedName>
</protein>
<organism evidence="2">
    <name type="scientific">Harvfovirus sp</name>
    <dbReference type="NCBI Taxonomy" id="2487768"/>
    <lineage>
        <taxon>Viruses</taxon>
        <taxon>Varidnaviria</taxon>
        <taxon>Bamfordvirae</taxon>
        <taxon>Nucleocytoviricota</taxon>
        <taxon>Megaviricetes</taxon>
        <taxon>Imitervirales</taxon>
        <taxon>Mimiviridae</taxon>
        <taxon>Klosneuvirinae</taxon>
    </lineage>
</organism>